<evidence type="ECO:0000313" key="2">
    <source>
        <dbReference type="EMBL" id="MDH2332504.1"/>
    </source>
</evidence>
<feature type="region of interest" description="Disordered" evidence="1">
    <location>
        <begin position="1"/>
        <end position="21"/>
    </location>
</feature>
<proteinExistence type="predicted"/>
<name>A0AAP4A4H7_PAEPO</name>
<comment type="caution">
    <text evidence="2">The sequence shown here is derived from an EMBL/GenBank/DDBJ whole genome shotgun (WGS) entry which is preliminary data.</text>
</comment>
<accession>A0AAP4A4H7</accession>
<evidence type="ECO:0000256" key="1">
    <source>
        <dbReference type="SAM" id="MobiDB-lite"/>
    </source>
</evidence>
<reference evidence="2" key="1">
    <citation type="submission" date="2023-04" db="EMBL/GenBank/DDBJ databases">
        <title>Uncovering the Secrets of Slow-Growing Bacteria in Tropical Savanna Soil through Cultivation and Genomic Analysis.</title>
        <authorList>
            <person name="Goncalves O.S."/>
            <person name="Santana M.F."/>
        </authorList>
    </citation>
    <scope>NUCLEOTIDE SEQUENCE</scope>
    <source>
        <strain evidence="2">ANTI</strain>
    </source>
</reference>
<dbReference type="Proteomes" id="UP001229409">
    <property type="component" value="Unassembled WGS sequence"/>
</dbReference>
<organism evidence="2 3">
    <name type="scientific">Paenibacillus polymyxa</name>
    <name type="common">Bacillus polymyxa</name>
    <dbReference type="NCBI Taxonomy" id="1406"/>
    <lineage>
        <taxon>Bacteria</taxon>
        <taxon>Bacillati</taxon>
        <taxon>Bacillota</taxon>
        <taxon>Bacilli</taxon>
        <taxon>Bacillales</taxon>
        <taxon>Paenibacillaceae</taxon>
        <taxon>Paenibacillus</taxon>
    </lineage>
</organism>
<sequence length="100" mass="10706">MRQTITVTKAAKGSGWGHSAPGAEVTVSARVSEQTKTITNQFGDEVVSSCTILIDKLADVSYDDEITYTNELGVTIKRKPIAIQPKRGLSGKALITEVNV</sequence>
<protein>
    <submittedName>
        <fullName evidence="2">Uncharacterized protein</fullName>
    </submittedName>
</protein>
<dbReference type="AlphaFoldDB" id="A0AAP4A4H7"/>
<dbReference type="EMBL" id="JARVWT010000006">
    <property type="protein sequence ID" value="MDH2332504.1"/>
    <property type="molecule type" value="Genomic_DNA"/>
</dbReference>
<gene>
    <name evidence="2" type="ORF">QDS18_16715</name>
</gene>
<dbReference type="RefSeq" id="WP_279834885.1">
    <property type="nucleotide sequence ID" value="NZ_JARVWT010000006.1"/>
</dbReference>
<evidence type="ECO:0000313" key="3">
    <source>
        <dbReference type="Proteomes" id="UP001229409"/>
    </source>
</evidence>